<dbReference type="AlphaFoldDB" id="A0A6A5GHX5"/>
<dbReference type="Pfam" id="PF00646">
    <property type="entry name" value="F-box"/>
    <property type="match status" value="1"/>
</dbReference>
<comment type="caution">
    <text evidence="2">The sequence shown here is derived from an EMBL/GenBank/DDBJ whole genome shotgun (WGS) entry which is preliminary data.</text>
</comment>
<protein>
    <recommendedName>
        <fullName evidence="1">F-box domain-containing protein</fullName>
    </recommendedName>
</protein>
<evidence type="ECO:0000313" key="2">
    <source>
        <dbReference type="EMBL" id="KAF1754142.1"/>
    </source>
</evidence>
<proteinExistence type="predicted"/>
<dbReference type="EMBL" id="WUAV01000005">
    <property type="protein sequence ID" value="KAF1754142.1"/>
    <property type="molecule type" value="Genomic_DNA"/>
</dbReference>
<dbReference type="PANTHER" id="PTHR23014:SF1">
    <property type="entry name" value="DUF38 DOMAIN-CONTAINING PROTEIN-RELATED"/>
    <property type="match status" value="1"/>
</dbReference>
<dbReference type="PANTHER" id="PTHR23014">
    <property type="entry name" value="F-BOX A PROTEIN"/>
    <property type="match status" value="1"/>
</dbReference>
<name>A0A6A5GHX5_CAERE</name>
<dbReference type="SMART" id="SM00256">
    <property type="entry name" value="FBOX"/>
    <property type="match status" value="1"/>
</dbReference>
<dbReference type="RefSeq" id="XP_003097859.2">
    <property type="nucleotide sequence ID" value="XM_003097811.2"/>
</dbReference>
<gene>
    <name evidence="2" type="ORF">GCK72_020702</name>
</gene>
<dbReference type="PROSITE" id="PS50181">
    <property type="entry name" value="FBOX"/>
    <property type="match status" value="1"/>
</dbReference>
<dbReference type="CTD" id="9827022"/>
<dbReference type="KEGG" id="crq:GCK72_020702"/>
<accession>A0A6A5GHX5</accession>
<dbReference type="InterPro" id="IPR002900">
    <property type="entry name" value="DUF38/FTH_CAE_spp"/>
</dbReference>
<dbReference type="Proteomes" id="UP000483820">
    <property type="component" value="Chromosome V"/>
</dbReference>
<dbReference type="CDD" id="cd22150">
    <property type="entry name" value="F-box_CeFBXA-like"/>
    <property type="match status" value="1"/>
</dbReference>
<feature type="domain" description="F-box" evidence="1">
    <location>
        <begin position="3"/>
        <end position="52"/>
    </location>
</feature>
<evidence type="ECO:0000259" key="1">
    <source>
        <dbReference type="PROSITE" id="PS50181"/>
    </source>
</evidence>
<dbReference type="Pfam" id="PF01827">
    <property type="entry name" value="FTH"/>
    <property type="match status" value="1"/>
</dbReference>
<organism evidence="2 3">
    <name type="scientific">Caenorhabditis remanei</name>
    <name type="common">Caenorhabditis vulgaris</name>
    <dbReference type="NCBI Taxonomy" id="31234"/>
    <lineage>
        <taxon>Eukaryota</taxon>
        <taxon>Metazoa</taxon>
        <taxon>Ecdysozoa</taxon>
        <taxon>Nematoda</taxon>
        <taxon>Chromadorea</taxon>
        <taxon>Rhabditida</taxon>
        <taxon>Rhabditina</taxon>
        <taxon>Rhabditomorpha</taxon>
        <taxon>Rhabditoidea</taxon>
        <taxon>Rhabditidae</taxon>
        <taxon>Peloderinae</taxon>
        <taxon>Caenorhabditis</taxon>
    </lineage>
</organism>
<sequence>MSQPSLLEMPENVLLKITEAVGFPSIFTLRKVCRGYRNFIDDQIPSINLTDIIIHVHQQKMYLYYDIPLNKKLILYKNHPAGCVVNHEGREYVMENEEFLSVFLRDFGLIITHQKSALEQFHFDSRSMTNDEEFRQYTSSIFAKIQKILKSRPRPLKVKEFAMSIFRQEDVMSILPFLDANPLTSISMLHPNYGAFLMKETTVELNEVVALAQWRNAKHLNISYLYVTEPVENLFGFTKSRICIKVVSGNDLCLIKEKFLSPDNQTEEFLISYKELVDTQLLGECYSTEHGDQTWYYRTDHYNKILKISKINWTKMITVSFIERSNVPEYALVLVQ</sequence>
<reference evidence="2 3" key="1">
    <citation type="submission" date="2019-12" db="EMBL/GenBank/DDBJ databases">
        <title>Chromosome-level assembly of the Caenorhabditis remanei genome.</title>
        <authorList>
            <person name="Teterina A.A."/>
            <person name="Willis J.H."/>
            <person name="Phillips P.C."/>
        </authorList>
    </citation>
    <scope>NUCLEOTIDE SEQUENCE [LARGE SCALE GENOMIC DNA]</scope>
    <source>
        <strain evidence="2 3">PX506</strain>
        <tissue evidence="2">Whole organism</tissue>
    </source>
</reference>
<evidence type="ECO:0000313" key="3">
    <source>
        <dbReference type="Proteomes" id="UP000483820"/>
    </source>
</evidence>
<dbReference type="GeneID" id="9827022"/>
<dbReference type="InterPro" id="IPR001810">
    <property type="entry name" value="F-box_dom"/>
</dbReference>